<organism evidence="1 2">
    <name type="scientific">Streptomyces mirabilis</name>
    <dbReference type="NCBI Taxonomy" id="68239"/>
    <lineage>
        <taxon>Bacteria</taxon>
        <taxon>Bacillati</taxon>
        <taxon>Actinomycetota</taxon>
        <taxon>Actinomycetes</taxon>
        <taxon>Kitasatosporales</taxon>
        <taxon>Streptomycetaceae</taxon>
        <taxon>Streptomyces</taxon>
    </lineage>
</organism>
<evidence type="ECO:0000313" key="2">
    <source>
        <dbReference type="Proteomes" id="UP001257627"/>
    </source>
</evidence>
<name>A0ABU3UDQ9_9ACTN</name>
<reference evidence="1 2" key="1">
    <citation type="submission" date="2023-02" db="EMBL/GenBank/DDBJ databases">
        <authorList>
            <person name="Maleckis M."/>
        </authorList>
    </citation>
    <scope>NUCLEOTIDE SEQUENCE [LARGE SCALE GENOMIC DNA]</scope>
    <source>
        <strain evidence="1 2">P8-A2</strain>
    </source>
</reference>
<evidence type="ECO:0008006" key="3">
    <source>
        <dbReference type="Google" id="ProtNLM"/>
    </source>
</evidence>
<sequence>MVVQGEDLRGDALEERAHNTDVVGLDWAGERLQGRIYEIDGKDGTAER</sequence>
<proteinExistence type="predicted"/>
<comment type="caution">
    <text evidence="1">The sequence shown here is derived from an EMBL/GenBank/DDBJ whole genome shotgun (WGS) entry which is preliminary data.</text>
</comment>
<protein>
    <recommendedName>
        <fullName evidence="3">PRC-barrel domain-containing protein</fullName>
    </recommendedName>
</protein>
<dbReference type="EMBL" id="JARAKF010000001">
    <property type="protein sequence ID" value="MDU8991988.1"/>
    <property type="molecule type" value="Genomic_DNA"/>
</dbReference>
<accession>A0ABU3UDQ9</accession>
<keyword evidence="2" id="KW-1185">Reference proteome</keyword>
<evidence type="ECO:0000313" key="1">
    <source>
        <dbReference type="EMBL" id="MDU8991988.1"/>
    </source>
</evidence>
<dbReference type="Proteomes" id="UP001257627">
    <property type="component" value="Unassembled WGS sequence"/>
</dbReference>
<gene>
    <name evidence="1" type="ORF">PU648_06305</name>
</gene>
<dbReference type="RefSeq" id="WP_164331411.1">
    <property type="nucleotide sequence ID" value="NZ_CP107955.1"/>
</dbReference>